<accession>A0A0F9RZ92</accession>
<comment type="caution">
    <text evidence="2">The sequence shown here is derived from an EMBL/GenBank/DDBJ whole genome shotgun (WGS) entry which is preliminary data.</text>
</comment>
<name>A0A0F9RZ92_9ZZZZ</name>
<dbReference type="AlphaFoldDB" id="A0A0F9RZ92"/>
<organism evidence="2">
    <name type="scientific">marine sediment metagenome</name>
    <dbReference type="NCBI Taxonomy" id="412755"/>
    <lineage>
        <taxon>unclassified sequences</taxon>
        <taxon>metagenomes</taxon>
        <taxon>ecological metagenomes</taxon>
    </lineage>
</organism>
<protein>
    <submittedName>
        <fullName evidence="2">Uncharacterized protein</fullName>
    </submittedName>
</protein>
<feature type="compositionally biased region" description="Low complexity" evidence="1">
    <location>
        <begin position="273"/>
        <end position="303"/>
    </location>
</feature>
<feature type="compositionally biased region" description="Basic and acidic residues" evidence="1">
    <location>
        <begin position="263"/>
        <end position="272"/>
    </location>
</feature>
<feature type="compositionally biased region" description="Gly residues" evidence="1">
    <location>
        <begin position="52"/>
        <end position="69"/>
    </location>
</feature>
<feature type="compositionally biased region" description="Gly residues" evidence="1">
    <location>
        <begin position="15"/>
        <end position="29"/>
    </location>
</feature>
<reference evidence="2" key="1">
    <citation type="journal article" date="2015" name="Nature">
        <title>Complex archaea that bridge the gap between prokaryotes and eukaryotes.</title>
        <authorList>
            <person name="Spang A."/>
            <person name="Saw J.H."/>
            <person name="Jorgensen S.L."/>
            <person name="Zaremba-Niedzwiedzka K."/>
            <person name="Martijn J."/>
            <person name="Lind A.E."/>
            <person name="van Eijk R."/>
            <person name="Schleper C."/>
            <person name="Guy L."/>
            <person name="Ettema T.J."/>
        </authorList>
    </citation>
    <scope>NUCLEOTIDE SEQUENCE</scope>
</reference>
<proteinExistence type="predicted"/>
<evidence type="ECO:0000313" key="2">
    <source>
        <dbReference type="EMBL" id="KKN22458.1"/>
    </source>
</evidence>
<dbReference type="EMBL" id="LAZR01003060">
    <property type="protein sequence ID" value="KKN22458.1"/>
    <property type="molecule type" value="Genomic_DNA"/>
</dbReference>
<feature type="region of interest" description="Disordered" evidence="1">
    <location>
        <begin position="263"/>
        <end position="304"/>
    </location>
</feature>
<feature type="compositionally biased region" description="Low complexity" evidence="1">
    <location>
        <begin position="30"/>
        <end position="40"/>
    </location>
</feature>
<sequence>MRITGAAILDEHDGGGAGGAAGSADGGGAAAAQSTSGGDAFSNIVVPPIAAPGGGQDGGNGADGSGADGQEGQDGADGSTETPVTYADGRYTTIEELENGYRASGKEGRRLHDMTLANDKTIRGHVDEITQLKAKLERAGKADGFTKLSEEEVNTLRSEEPAKYSDYMRELDKREAAEAAAVEQLETEQKQGAADQERVEDSIDSQVNLMRADTKNYPGYASLQPVMSQLLRIDPGLGGRETSPKVLFYAAYGLQQLKAKAAADKESNDNRDGAAGVAAANNSVTGASGGSVPPAGSKGAPGSDEAFNAALVNAAPGRVLPG</sequence>
<gene>
    <name evidence="2" type="ORF">LCGC14_0915080</name>
</gene>
<feature type="region of interest" description="Disordered" evidence="1">
    <location>
        <begin position="1"/>
        <end position="87"/>
    </location>
</feature>
<evidence type="ECO:0000256" key="1">
    <source>
        <dbReference type="SAM" id="MobiDB-lite"/>
    </source>
</evidence>